<feature type="compositionally biased region" description="Polar residues" evidence="2">
    <location>
        <begin position="401"/>
        <end position="426"/>
    </location>
</feature>
<dbReference type="Proteomes" id="UP001629953">
    <property type="component" value="Unassembled WGS sequence"/>
</dbReference>
<sequence length="1221" mass="141636">MSQLRRIILLHTHLTGVVEIDLDDHTNFCGTNASGKTTLQRLIPVFYGEQPNRVVPKTRKKFDEFYLPYSNSYIIYEYERDNGSVCQVVLTRKSEGGVDYRLVAAPYHSEWYLQDSAQELIAYSYAQWSSAMRLRSDVQMSAKISATSEYRSIIQNDVGALRASGSEIIKLRRLATQFGLVSHTHKLRHIEKLVSAVHAKEGKMDTLKSMLAAIFEEDGVTVPTTKVKNAKAREWITQMRQSMRLERLQQDFAQLTQLERQLDGTQAQLGRLLPRLDVDHQQQMQQRADWQTSRQAIHQQLQQLRDDFSEQQQTFNGQLSKVESDLQESTLRLDDLQQRYERYEQRHMWQLQQESEALPLQRETLAEIQEQYQLMLDLQGDLAHQLDQQKAKLAQTLQRLSETNHSKTKQLQQQKDALREQQQAKQNELEQAFQERLQTQQMQFHQELSAVQSQLAVLQNQLTHSPLSAAELDELHVSERRLEQAQMNHQQCAEQLSALQQLWQQAREMTTDADGALSVARQQLHRSEMQLQQLQRQLTPDTGSLRAYLQQHYPGWEQNVGKVIDARLLERADLQPNIGDVGDSLFGVQLALGAIDPPDYAQDEAGIRQQLQQASQDVDQARARKQHAEKALRSAHDDAEVKRQQVESMQWQLTEAGQNIEYARDARVRLQDKLHEFTEQRQVQTRRTLEQTQQQSEQLQVQQRDALQALKDDHHQQMMEFQVDWQSALQVFDEQFEMLERQLEDKRHNHHQQLKELEQAFNEELSDKGIDPHRIAQLKQRQQQLSESIKTIESRQDELTAWQRFIQLDWQQLRPKLLEQETQLKQQIRQLNAQLSTLKSTFNTQRKALDAQRDKAQEQLQQAEQWLNQLTPLLSKMRILELPSSVDGAAELDGDLSERLARANQALAQRSQCESQLRAQLEQFESILSKDAGAEFLDRLDYEKRQLLDPNDIRLQLKILADLLRILRDQQQQLLEMGENIGGDLQKFFTVFRDINRRITQQSSRLSDAVADDLTLEGIDKSEVRIISTIDELGFWQPLQEFAKLYDDWSASGKALPSDAYLDALADVVDLLRADEQYRMESLLRLELHLSEGGSELVIKNDRQLLESSSHGMAYLILCKYLLAFTRLMRADADVTIHWPIDEIGTLAYHNVEKLFHACSDNHIVIVGAFPNPESDVLLLFKHRYLLAPSQTDPNQRQLKRIQPKMSRLAERLIQTAETNL</sequence>
<feature type="coiled-coil region" evidence="1">
    <location>
        <begin position="294"/>
        <end position="353"/>
    </location>
</feature>
<reference evidence="3 4" key="1">
    <citation type="journal article" date="2013" name="Int. J. Syst. Evol. Microbiol.">
        <title>Celerinatantimonas yamalensis sp. nov., a cold-adapted diazotrophic bacterium from a cold permafrost brine.</title>
        <authorList>
            <person name="Shcherbakova V."/>
            <person name="Chuvilskaya N."/>
            <person name="Rivkina E."/>
            <person name="Demidov N."/>
            <person name="Uchaeva V."/>
            <person name="Suetin S."/>
            <person name="Suzina N."/>
            <person name="Gilichinsky D."/>
        </authorList>
    </citation>
    <scope>NUCLEOTIDE SEQUENCE [LARGE SCALE GENOMIC DNA]</scope>
    <source>
        <strain evidence="3 4">C7</strain>
    </source>
</reference>
<keyword evidence="3" id="KW-0067">ATP-binding</keyword>
<organism evidence="3 4">
    <name type="scientific">Celerinatantimonas yamalensis</name>
    <dbReference type="NCBI Taxonomy" id="559956"/>
    <lineage>
        <taxon>Bacteria</taxon>
        <taxon>Pseudomonadati</taxon>
        <taxon>Pseudomonadota</taxon>
        <taxon>Gammaproteobacteria</taxon>
        <taxon>Celerinatantimonadaceae</taxon>
        <taxon>Celerinatantimonas</taxon>
    </lineage>
</organism>
<feature type="coiled-coil region" evidence="1">
    <location>
        <begin position="604"/>
        <end position="638"/>
    </location>
</feature>
<protein>
    <submittedName>
        <fullName evidence="3">ATP-binding protein</fullName>
    </submittedName>
</protein>
<keyword evidence="4" id="KW-1185">Reference proteome</keyword>
<evidence type="ECO:0000313" key="4">
    <source>
        <dbReference type="Proteomes" id="UP001629953"/>
    </source>
</evidence>
<evidence type="ECO:0000256" key="1">
    <source>
        <dbReference type="SAM" id="Coils"/>
    </source>
</evidence>
<proteinExistence type="predicted"/>
<dbReference type="Pfam" id="PF12128">
    <property type="entry name" value="DUF3584"/>
    <property type="match status" value="1"/>
</dbReference>
<dbReference type="GO" id="GO:0005524">
    <property type="term" value="F:ATP binding"/>
    <property type="evidence" value="ECO:0007669"/>
    <property type="project" value="UniProtKB-KW"/>
</dbReference>
<dbReference type="InterPro" id="IPR021979">
    <property type="entry name" value="DUF3584"/>
</dbReference>
<feature type="coiled-coil region" evidence="1">
    <location>
        <begin position="682"/>
        <end position="869"/>
    </location>
</feature>
<accession>A0ABW9GDG0</accession>
<evidence type="ECO:0000313" key="3">
    <source>
        <dbReference type="EMBL" id="MFM2486843.1"/>
    </source>
</evidence>
<gene>
    <name evidence="3" type="ORF">ABUE30_17565</name>
</gene>
<dbReference type="RefSeq" id="WP_408625143.1">
    <property type="nucleotide sequence ID" value="NZ_JBEQCT010000012.1"/>
</dbReference>
<keyword evidence="3" id="KW-0547">Nucleotide-binding</keyword>
<comment type="caution">
    <text evidence="3">The sequence shown here is derived from an EMBL/GenBank/DDBJ whole genome shotgun (WGS) entry which is preliminary data.</text>
</comment>
<feature type="region of interest" description="Disordered" evidence="2">
    <location>
        <begin position="401"/>
        <end position="429"/>
    </location>
</feature>
<keyword evidence="1" id="KW-0175">Coiled coil</keyword>
<feature type="coiled-coil region" evidence="1">
    <location>
        <begin position="475"/>
        <end position="537"/>
    </location>
</feature>
<dbReference type="EMBL" id="JBEQCT010000012">
    <property type="protein sequence ID" value="MFM2486843.1"/>
    <property type="molecule type" value="Genomic_DNA"/>
</dbReference>
<name>A0ABW9GDG0_9GAMM</name>
<evidence type="ECO:0000256" key="2">
    <source>
        <dbReference type="SAM" id="MobiDB-lite"/>
    </source>
</evidence>